<dbReference type="AlphaFoldDB" id="A0A7U3ZID3"/>
<evidence type="ECO:0000313" key="3">
    <source>
        <dbReference type="Proteomes" id="UP000000493"/>
    </source>
</evidence>
<dbReference type="KEGG" id="rsi:Runsl_1349"/>
<organism evidence="2 3">
    <name type="scientific">Runella slithyformis (strain ATCC 29530 / DSM 19594 / LMG 11500 / NCIMB 11436 / LSU 4)</name>
    <dbReference type="NCBI Taxonomy" id="761193"/>
    <lineage>
        <taxon>Bacteria</taxon>
        <taxon>Pseudomonadati</taxon>
        <taxon>Bacteroidota</taxon>
        <taxon>Cytophagia</taxon>
        <taxon>Cytophagales</taxon>
        <taxon>Spirosomataceae</taxon>
        <taxon>Runella</taxon>
    </lineage>
</organism>
<keyword evidence="1" id="KW-0472">Membrane</keyword>
<accession>A0A7U3ZID3</accession>
<dbReference type="EMBL" id="CP002859">
    <property type="protein sequence ID" value="AEI47776.1"/>
    <property type="molecule type" value="Genomic_DNA"/>
</dbReference>
<gene>
    <name evidence="2" type="ordered locus">Runsl_1349</name>
</gene>
<reference evidence="2 3" key="2">
    <citation type="journal article" date="2012" name="Stand. Genomic Sci.">
        <title>Complete genome sequence of the aquatic bacterium Runella slithyformis type strain (LSU 4(T)).</title>
        <authorList>
            <person name="Copeland A."/>
            <person name="Zhang X."/>
            <person name="Misra M."/>
            <person name="Lapidus A."/>
            <person name="Nolan M."/>
            <person name="Lucas S."/>
            <person name="Deshpande S."/>
            <person name="Cheng J.F."/>
            <person name="Tapia R."/>
            <person name="Goodwin L.A."/>
            <person name="Pitluck S."/>
            <person name="Liolios K."/>
            <person name="Pagani I."/>
            <person name="Ivanova N."/>
            <person name="Mikhailova N."/>
            <person name="Pati A."/>
            <person name="Chen A."/>
            <person name="Palaniappan K."/>
            <person name="Land M."/>
            <person name="Hauser L."/>
            <person name="Pan C."/>
            <person name="Jeffries C.D."/>
            <person name="Detter J.C."/>
            <person name="Brambilla E.M."/>
            <person name="Rohde M."/>
            <person name="Djao O.D."/>
            <person name="Goker M."/>
            <person name="Sikorski J."/>
            <person name="Tindall B.J."/>
            <person name="Woyke T."/>
            <person name="Bristow J."/>
            <person name="Eisen J.A."/>
            <person name="Markowitz V."/>
            <person name="Hugenholtz P."/>
            <person name="Kyrpides N.C."/>
            <person name="Klenk H.P."/>
            <person name="Mavromatis K."/>
        </authorList>
    </citation>
    <scope>NUCLEOTIDE SEQUENCE [LARGE SCALE GENOMIC DNA]</scope>
    <source>
        <strain evidence="3">ATCC 29530 / DSM 19594 / LMG 11500 / NCIMB 11436 / LSU 4</strain>
    </source>
</reference>
<reference evidence="3" key="1">
    <citation type="submission" date="2011-06" db="EMBL/GenBank/DDBJ databases">
        <title>The complete genome of chromosome of Runella slithyformis DSM 19594.</title>
        <authorList>
            <consortium name="US DOE Joint Genome Institute (JGI-PGF)"/>
            <person name="Lucas S."/>
            <person name="Han J."/>
            <person name="Lapidus A."/>
            <person name="Bruce D."/>
            <person name="Goodwin L."/>
            <person name="Pitluck S."/>
            <person name="Peters L."/>
            <person name="Kyrpides N."/>
            <person name="Mavromatis K."/>
            <person name="Ivanova N."/>
            <person name="Ovchinnikova G."/>
            <person name="Zhang X."/>
            <person name="Misra M."/>
            <person name="Detter J.C."/>
            <person name="Tapia R."/>
            <person name="Han C."/>
            <person name="Land M."/>
            <person name="Hauser L."/>
            <person name="Markowitz V."/>
            <person name="Cheng J.-F."/>
            <person name="Hugenholtz P."/>
            <person name="Woyke T."/>
            <person name="Wu D."/>
            <person name="Tindall B."/>
            <person name="Faehrich R."/>
            <person name="Brambilla E."/>
            <person name="Klenk H.-P."/>
            <person name="Eisen J.A."/>
        </authorList>
    </citation>
    <scope>NUCLEOTIDE SEQUENCE [LARGE SCALE GENOMIC DNA]</scope>
    <source>
        <strain evidence="3">ATCC 29530 / DSM 19594 / LMG 11500 / NCIMB 11436 / LSU 4</strain>
    </source>
</reference>
<keyword evidence="1" id="KW-0812">Transmembrane</keyword>
<sequence>MVDSFEGKWHFDKQIFAFLFNIYLLSLYSFPSIITQLFFSMEKQSEYFKSKGGGQFFKLLSDYEVKVISLYDFNPIIERRRISPTIIEQLKCVPCPAAEFESAEKEAIRLLDLPHYCPVA</sequence>
<protein>
    <submittedName>
        <fullName evidence="2">Uncharacterized protein</fullName>
    </submittedName>
</protein>
<name>A0A7U3ZID3_RUNSL</name>
<keyword evidence="1" id="KW-1133">Transmembrane helix</keyword>
<proteinExistence type="predicted"/>
<dbReference type="Proteomes" id="UP000000493">
    <property type="component" value="Chromosome"/>
</dbReference>
<evidence type="ECO:0000313" key="2">
    <source>
        <dbReference type="EMBL" id="AEI47776.1"/>
    </source>
</evidence>
<feature type="transmembrane region" description="Helical" evidence="1">
    <location>
        <begin position="15"/>
        <end position="39"/>
    </location>
</feature>
<evidence type="ECO:0000256" key="1">
    <source>
        <dbReference type="SAM" id="Phobius"/>
    </source>
</evidence>
<keyword evidence="3" id="KW-1185">Reference proteome</keyword>